<dbReference type="EMBL" id="JAXCEI010000010">
    <property type="protein sequence ID" value="MFA1541790.1"/>
    <property type="molecule type" value="Genomic_DNA"/>
</dbReference>
<sequence length="45" mass="5253">MPADQVAAYRRPQVGRFQRLGVEARAHLQRRRMQEDMLECPAGEQ</sequence>
<organism evidence="1 2">
    <name type="scientific">Actinomadura monticuli</name>
    <dbReference type="NCBI Taxonomy" id="3097367"/>
    <lineage>
        <taxon>Bacteria</taxon>
        <taxon>Bacillati</taxon>
        <taxon>Actinomycetota</taxon>
        <taxon>Actinomycetes</taxon>
        <taxon>Streptosporangiales</taxon>
        <taxon>Thermomonosporaceae</taxon>
        <taxon>Actinomadura</taxon>
    </lineage>
</organism>
<keyword evidence="2" id="KW-1185">Reference proteome</keyword>
<proteinExistence type="predicted"/>
<dbReference type="RefSeq" id="WP_371951947.1">
    <property type="nucleotide sequence ID" value="NZ_JAXCEI010000010.1"/>
</dbReference>
<evidence type="ECO:0000313" key="2">
    <source>
        <dbReference type="Proteomes" id="UP001569963"/>
    </source>
</evidence>
<gene>
    <name evidence="1" type="ORF">SM611_22915</name>
</gene>
<dbReference type="Proteomes" id="UP001569963">
    <property type="component" value="Unassembled WGS sequence"/>
</dbReference>
<accession>A0ABV4QF42</accession>
<protein>
    <submittedName>
        <fullName evidence="1">Uncharacterized protein</fullName>
    </submittedName>
</protein>
<reference evidence="1 2" key="1">
    <citation type="submission" date="2023-11" db="EMBL/GenBank/DDBJ databases">
        <title>Actinomadura monticuli sp. nov., isolated from volcanic ash.</title>
        <authorList>
            <person name="Lee S.D."/>
            <person name="Yang H."/>
            <person name="Kim I.S."/>
        </authorList>
    </citation>
    <scope>NUCLEOTIDE SEQUENCE [LARGE SCALE GENOMIC DNA]</scope>
    <source>
        <strain evidence="1 2">DLS-62</strain>
    </source>
</reference>
<evidence type="ECO:0000313" key="1">
    <source>
        <dbReference type="EMBL" id="MFA1541790.1"/>
    </source>
</evidence>
<name>A0ABV4QF42_9ACTN</name>
<comment type="caution">
    <text evidence="1">The sequence shown here is derived from an EMBL/GenBank/DDBJ whole genome shotgun (WGS) entry which is preliminary data.</text>
</comment>